<protein>
    <recommendedName>
        <fullName evidence="7">Amino acid transporter transmembrane domain-containing protein</fullName>
    </recommendedName>
</protein>
<dbReference type="PANTHER" id="PTHR22950:SF697">
    <property type="entry name" value="AMINO ACID TRANSPORTER (EUROFUNG)"/>
    <property type="match status" value="1"/>
</dbReference>
<feature type="transmembrane region" description="Helical" evidence="6">
    <location>
        <begin position="135"/>
        <end position="155"/>
    </location>
</feature>
<feature type="transmembrane region" description="Helical" evidence="6">
    <location>
        <begin position="167"/>
        <end position="184"/>
    </location>
</feature>
<evidence type="ECO:0000313" key="8">
    <source>
        <dbReference type="EMBL" id="OJJ05546.1"/>
    </source>
</evidence>
<gene>
    <name evidence="8" type="ORF">ASPVEDRAFT_86889</name>
</gene>
<accession>A0A1L9PVU4</accession>
<dbReference type="STRING" id="1036611.A0A1L9PVU4"/>
<evidence type="ECO:0000256" key="3">
    <source>
        <dbReference type="ARBA" id="ARBA00022692"/>
    </source>
</evidence>
<dbReference type="Pfam" id="PF01490">
    <property type="entry name" value="Aa_trans"/>
    <property type="match status" value="1"/>
</dbReference>
<feature type="transmembrane region" description="Helical" evidence="6">
    <location>
        <begin position="238"/>
        <end position="262"/>
    </location>
</feature>
<proteinExistence type="inferred from homology"/>
<dbReference type="RefSeq" id="XP_040671308.1">
    <property type="nucleotide sequence ID" value="XM_040817931.1"/>
</dbReference>
<feature type="domain" description="Amino acid transporter transmembrane" evidence="7">
    <location>
        <begin position="52"/>
        <end position="445"/>
    </location>
</feature>
<name>A0A1L9PVU4_ASPVE</name>
<dbReference type="GO" id="GO:0016020">
    <property type="term" value="C:membrane"/>
    <property type="evidence" value="ECO:0007669"/>
    <property type="project" value="UniProtKB-SubCell"/>
</dbReference>
<feature type="transmembrane region" description="Helical" evidence="6">
    <location>
        <begin position="274"/>
        <end position="296"/>
    </location>
</feature>
<dbReference type="PANTHER" id="PTHR22950">
    <property type="entry name" value="AMINO ACID TRANSPORTER"/>
    <property type="match status" value="1"/>
</dbReference>
<feature type="transmembrane region" description="Helical" evidence="6">
    <location>
        <begin position="191"/>
        <end position="211"/>
    </location>
</feature>
<evidence type="ECO:0000256" key="6">
    <source>
        <dbReference type="SAM" id="Phobius"/>
    </source>
</evidence>
<keyword evidence="4 6" id="KW-1133">Transmembrane helix</keyword>
<comment type="subcellular location">
    <subcellularLocation>
        <location evidence="1">Membrane</location>
        <topology evidence="1">Multi-pass membrane protein</topology>
    </subcellularLocation>
</comment>
<evidence type="ECO:0000313" key="9">
    <source>
        <dbReference type="Proteomes" id="UP000184073"/>
    </source>
</evidence>
<evidence type="ECO:0000256" key="4">
    <source>
        <dbReference type="ARBA" id="ARBA00022989"/>
    </source>
</evidence>
<comment type="similarity">
    <text evidence="2">Belongs to the amino acid/polyamine transporter 2 family.</text>
</comment>
<evidence type="ECO:0000256" key="2">
    <source>
        <dbReference type="ARBA" id="ARBA00008066"/>
    </source>
</evidence>
<keyword evidence="3 6" id="KW-0812">Transmembrane</keyword>
<dbReference type="VEuPathDB" id="FungiDB:ASPVEDRAFT_86889"/>
<organism evidence="8 9">
    <name type="scientific">Aspergillus versicolor CBS 583.65</name>
    <dbReference type="NCBI Taxonomy" id="1036611"/>
    <lineage>
        <taxon>Eukaryota</taxon>
        <taxon>Fungi</taxon>
        <taxon>Dikarya</taxon>
        <taxon>Ascomycota</taxon>
        <taxon>Pezizomycotina</taxon>
        <taxon>Eurotiomycetes</taxon>
        <taxon>Eurotiomycetidae</taxon>
        <taxon>Eurotiales</taxon>
        <taxon>Aspergillaceae</taxon>
        <taxon>Aspergillus</taxon>
        <taxon>Aspergillus subgen. Nidulantes</taxon>
    </lineage>
</organism>
<evidence type="ECO:0000256" key="5">
    <source>
        <dbReference type="ARBA" id="ARBA00023136"/>
    </source>
</evidence>
<dbReference type="EMBL" id="KV878133">
    <property type="protein sequence ID" value="OJJ05546.1"/>
    <property type="molecule type" value="Genomic_DNA"/>
</dbReference>
<feature type="transmembrane region" description="Helical" evidence="6">
    <location>
        <begin position="81"/>
        <end position="102"/>
    </location>
</feature>
<dbReference type="GO" id="GO:0015179">
    <property type="term" value="F:L-amino acid transmembrane transporter activity"/>
    <property type="evidence" value="ECO:0007669"/>
    <property type="project" value="TreeGrafter"/>
</dbReference>
<evidence type="ECO:0000259" key="7">
    <source>
        <dbReference type="Pfam" id="PF01490"/>
    </source>
</evidence>
<reference evidence="9" key="1">
    <citation type="journal article" date="2017" name="Genome Biol.">
        <title>Comparative genomics reveals high biological diversity and specific adaptations in the industrially and medically important fungal genus Aspergillus.</title>
        <authorList>
            <person name="de Vries R.P."/>
            <person name="Riley R."/>
            <person name="Wiebenga A."/>
            <person name="Aguilar-Osorio G."/>
            <person name="Amillis S."/>
            <person name="Uchima C.A."/>
            <person name="Anderluh G."/>
            <person name="Asadollahi M."/>
            <person name="Askin M."/>
            <person name="Barry K."/>
            <person name="Battaglia E."/>
            <person name="Bayram O."/>
            <person name="Benocci T."/>
            <person name="Braus-Stromeyer S.A."/>
            <person name="Caldana C."/>
            <person name="Canovas D."/>
            <person name="Cerqueira G.C."/>
            <person name="Chen F."/>
            <person name="Chen W."/>
            <person name="Choi C."/>
            <person name="Clum A."/>
            <person name="Dos Santos R.A."/>
            <person name="Damasio A.R."/>
            <person name="Diallinas G."/>
            <person name="Emri T."/>
            <person name="Fekete E."/>
            <person name="Flipphi M."/>
            <person name="Freyberg S."/>
            <person name="Gallo A."/>
            <person name="Gournas C."/>
            <person name="Habgood R."/>
            <person name="Hainaut M."/>
            <person name="Harispe M.L."/>
            <person name="Henrissat B."/>
            <person name="Hilden K.S."/>
            <person name="Hope R."/>
            <person name="Hossain A."/>
            <person name="Karabika E."/>
            <person name="Karaffa L."/>
            <person name="Karanyi Z."/>
            <person name="Krasevec N."/>
            <person name="Kuo A."/>
            <person name="Kusch H."/>
            <person name="LaButti K."/>
            <person name="Lagendijk E.L."/>
            <person name="Lapidus A."/>
            <person name="Levasseur A."/>
            <person name="Lindquist E."/>
            <person name="Lipzen A."/>
            <person name="Logrieco A.F."/>
            <person name="MacCabe A."/>
            <person name="Maekelae M.R."/>
            <person name="Malavazi I."/>
            <person name="Melin P."/>
            <person name="Meyer V."/>
            <person name="Mielnichuk N."/>
            <person name="Miskei M."/>
            <person name="Molnar A.P."/>
            <person name="Mule G."/>
            <person name="Ngan C.Y."/>
            <person name="Orejas M."/>
            <person name="Orosz E."/>
            <person name="Ouedraogo J.P."/>
            <person name="Overkamp K.M."/>
            <person name="Park H.-S."/>
            <person name="Perrone G."/>
            <person name="Piumi F."/>
            <person name="Punt P.J."/>
            <person name="Ram A.F."/>
            <person name="Ramon A."/>
            <person name="Rauscher S."/>
            <person name="Record E."/>
            <person name="Riano-Pachon D.M."/>
            <person name="Robert V."/>
            <person name="Roehrig J."/>
            <person name="Ruller R."/>
            <person name="Salamov A."/>
            <person name="Salih N.S."/>
            <person name="Samson R.A."/>
            <person name="Sandor E."/>
            <person name="Sanguinetti M."/>
            <person name="Schuetze T."/>
            <person name="Sepcic K."/>
            <person name="Shelest E."/>
            <person name="Sherlock G."/>
            <person name="Sophianopoulou V."/>
            <person name="Squina F.M."/>
            <person name="Sun H."/>
            <person name="Susca A."/>
            <person name="Todd R.B."/>
            <person name="Tsang A."/>
            <person name="Unkles S.E."/>
            <person name="van de Wiele N."/>
            <person name="van Rossen-Uffink D."/>
            <person name="Oliveira J.V."/>
            <person name="Vesth T.C."/>
            <person name="Visser J."/>
            <person name="Yu J.-H."/>
            <person name="Zhou M."/>
            <person name="Andersen M.R."/>
            <person name="Archer D.B."/>
            <person name="Baker S.E."/>
            <person name="Benoit I."/>
            <person name="Brakhage A.A."/>
            <person name="Braus G.H."/>
            <person name="Fischer R."/>
            <person name="Frisvad J.C."/>
            <person name="Goldman G.H."/>
            <person name="Houbraken J."/>
            <person name="Oakley B."/>
            <person name="Pocsi I."/>
            <person name="Scazzocchio C."/>
            <person name="Seiboth B."/>
            <person name="vanKuyk P.A."/>
            <person name="Wortman J."/>
            <person name="Dyer P.S."/>
            <person name="Grigoriev I.V."/>
        </authorList>
    </citation>
    <scope>NUCLEOTIDE SEQUENCE [LARGE SCALE GENOMIC DNA]</scope>
    <source>
        <strain evidence="9">CBS 583.65</strain>
    </source>
</reference>
<dbReference type="InterPro" id="IPR013057">
    <property type="entry name" value="AA_transpt_TM"/>
</dbReference>
<feature type="transmembrane region" description="Helical" evidence="6">
    <location>
        <begin position="53"/>
        <end position="75"/>
    </location>
</feature>
<dbReference type="Proteomes" id="UP000184073">
    <property type="component" value="Unassembled WGS sequence"/>
</dbReference>
<feature type="transmembrane region" description="Helical" evidence="6">
    <location>
        <begin position="382"/>
        <end position="408"/>
    </location>
</feature>
<feature type="transmembrane region" description="Helical" evidence="6">
    <location>
        <begin position="429"/>
        <end position="447"/>
    </location>
</feature>
<sequence>MPQDSMDKKAGHFSALDFSASDSGALELGAGSMIDQSEGVFNRGDGDVNFRTVGWVQAAMIFLKIIFATGVLSIPSVMVDVGAVPGSIILLGFTVLNGYSAIITGNFRKQHPTCHSIADMAGVVGGAVLQELTGALSIISYIITASSGVIGVSAAANALPSHAACTLWWYLVATVVIFIISSVRKFSQIGWLSWVGFVSVFAAVLVVVIGVTQQDRPSAAPATGDFDLEFKIVGHPSFIAGASAAITMFVSSAATSAFLPVMAEMKQPEDYNKAVYLSMSFVTSSYLAFTLVLYYWCGQWIASPSLGSAGPIIKKIAYGIALPGLAVSGCLYIHVAAKYLFVRILRNSKHLQNSSPVHWGTWLSCTCSCSVFAFLLASAIPIFTYVLALVGSICFAPLTISLPGLLWVYDNKNSWKDGPCRKAIFTFHIFLVILGVFMTVGGTYSVVSQIRNAYADGKIDAAFSCADNSGTA</sequence>
<dbReference type="AlphaFoldDB" id="A0A1L9PVU4"/>
<dbReference type="OrthoDB" id="40134at2759"/>
<keyword evidence="5 6" id="KW-0472">Membrane</keyword>
<dbReference type="GeneID" id="63733442"/>
<feature type="transmembrane region" description="Helical" evidence="6">
    <location>
        <begin position="357"/>
        <end position="376"/>
    </location>
</feature>
<keyword evidence="9" id="KW-1185">Reference proteome</keyword>
<dbReference type="FunFam" id="1.20.1740.10:FF:000039">
    <property type="entry name" value="Neutral amino acid transporter (Eurofung)"/>
    <property type="match status" value="1"/>
</dbReference>
<dbReference type="Gene3D" id="1.20.1740.10">
    <property type="entry name" value="Amino acid/polyamine transporter I"/>
    <property type="match status" value="1"/>
</dbReference>
<feature type="transmembrane region" description="Helical" evidence="6">
    <location>
        <begin position="316"/>
        <end position="337"/>
    </location>
</feature>
<evidence type="ECO:0000256" key="1">
    <source>
        <dbReference type="ARBA" id="ARBA00004141"/>
    </source>
</evidence>